<keyword evidence="1" id="KW-0812">Transmembrane</keyword>
<protein>
    <submittedName>
        <fullName evidence="2">Uncharacterized protein</fullName>
    </submittedName>
</protein>
<organism evidence="2 3">
    <name type="scientific">Pseudahrensia aquimaris</name>
    <dbReference type="NCBI Taxonomy" id="744461"/>
    <lineage>
        <taxon>Bacteria</taxon>
        <taxon>Pseudomonadati</taxon>
        <taxon>Pseudomonadota</taxon>
        <taxon>Alphaproteobacteria</taxon>
        <taxon>Hyphomicrobiales</taxon>
        <taxon>Ahrensiaceae</taxon>
        <taxon>Pseudahrensia</taxon>
    </lineage>
</organism>
<comment type="caution">
    <text evidence="2">The sequence shown here is derived from an EMBL/GenBank/DDBJ whole genome shotgun (WGS) entry which is preliminary data.</text>
</comment>
<accession>A0ABW3FBH1</accession>
<proteinExistence type="predicted"/>
<evidence type="ECO:0000313" key="2">
    <source>
        <dbReference type="EMBL" id="MFD0915535.1"/>
    </source>
</evidence>
<name>A0ABW3FBH1_9HYPH</name>
<gene>
    <name evidence="2" type="ORF">ACFQ14_03845</name>
</gene>
<feature type="transmembrane region" description="Helical" evidence="1">
    <location>
        <begin position="35"/>
        <end position="55"/>
    </location>
</feature>
<feature type="transmembrane region" description="Helical" evidence="1">
    <location>
        <begin position="5"/>
        <end position="23"/>
    </location>
</feature>
<evidence type="ECO:0000256" key="1">
    <source>
        <dbReference type="SAM" id="Phobius"/>
    </source>
</evidence>
<keyword evidence="3" id="KW-1185">Reference proteome</keyword>
<sequence>MGRMFWILMSVMGVALVLLVLNHDSGMVMGISTGAFASLVALLCFALFVGSGALSMQQSWSSAVGQFLIWVTIFLVMMSGYVIYQLYFAPPAPPILEPVRDASLLVAQALAWS</sequence>
<evidence type="ECO:0000313" key="3">
    <source>
        <dbReference type="Proteomes" id="UP001597101"/>
    </source>
</evidence>
<keyword evidence="1" id="KW-1133">Transmembrane helix</keyword>
<reference evidence="3" key="1">
    <citation type="journal article" date="2019" name="Int. J. Syst. Evol. Microbiol.">
        <title>The Global Catalogue of Microorganisms (GCM) 10K type strain sequencing project: providing services to taxonomists for standard genome sequencing and annotation.</title>
        <authorList>
            <consortium name="The Broad Institute Genomics Platform"/>
            <consortium name="The Broad Institute Genome Sequencing Center for Infectious Disease"/>
            <person name="Wu L."/>
            <person name="Ma J."/>
        </authorList>
    </citation>
    <scope>NUCLEOTIDE SEQUENCE [LARGE SCALE GENOMIC DNA]</scope>
    <source>
        <strain evidence="3">CCUG 60023</strain>
    </source>
</reference>
<dbReference type="RefSeq" id="WP_377211394.1">
    <property type="nucleotide sequence ID" value="NZ_JBHTJV010000003.1"/>
</dbReference>
<dbReference type="EMBL" id="JBHTJV010000003">
    <property type="protein sequence ID" value="MFD0915535.1"/>
    <property type="molecule type" value="Genomic_DNA"/>
</dbReference>
<feature type="transmembrane region" description="Helical" evidence="1">
    <location>
        <begin position="67"/>
        <end position="87"/>
    </location>
</feature>
<keyword evidence="1" id="KW-0472">Membrane</keyword>
<dbReference type="Proteomes" id="UP001597101">
    <property type="component" value="Unassembled WGS sequence"/>
</dbReference>